<dbReference type="PANTHER" id="PTHR23084">
    <property type="entry name" value="PHOSPHATIDYLINOSITOL-4-PHOSPHATE 5-KINASE RELATED"/>
    <property type="match status" value="1"/>
</dbReference>
<dbReference type="InterPro" id="IPR003409">
    <property type="entry name" value="MORN"/>
</dbReference>
<evidence type="ECO:0008006" key="4">
    <source>
        <dbReference type="Google" id="ProtNLM"/>
    </source>
</evidence>
<feature type="region of interest" description="Disordered" evidence="2">
    <location>
        <begin position="46"/>
        <end position="78"/>
    </location>
</feature>
<dbReference type="SUPFAM" id="SSF82185">
    <property type="entry name" value="Histone H3 K4-specific methyltransferase SET7/9 N-terminal domain"/>
    <property type="match status" value="2"/>
</dbReference>
<feature type="compositionally biased region" description="Low complexity" evidence="2">
    <location>
        <begin position="58"/>
        <end position="72"/>
    </location>
</feature>
<dbReference type="Pfam" id="PF02493">
    <property type="entry name" value="MORN"/>
    <property type="match status" value="5"/>
</dbReference>
<evidence type="ECO:0000313" key="3">
    <source>
        <dbReference type="EMBL" id="CAD8387719.1"/>
    </source>
</evidence>
<dbReference type="PANTHER" id="PTHR23084:SF179">
    <property type="entry name" value="OS10G0565000 PROTEIN"/>
    <property type="match status" value="1"/>
</dbReference>
<gene>
    <name evidence="3" type="ORF">PBAH0796_LOCUS31407</name>
</gene>
<proteinExistence type="predicted"/>
<sequence length="232" mass="25112">MGAGQNGTMCCGNAGGLPCCAKDGEGKNCGDIVRARPMTYPGLEGLDEAGLKPGRETAGLSGSGAPSGSRSVAGGGPPVAVCGQPSPEGEEVYEDGSSYVGQLLSGVRHGNGVWTSPAEQYAGQWKNDQRDGQGRQTWQDGRVYEGQFKSGKFHGFGHMEWHMPNGMMVYDGQYVDDLKDGTGKYIWPDNRSYEGQWKRGHRSGQATYTNSQGHKREGIWKDDKVERWLDEE</sequence>
<name>A0A7S0B9Y0_9DINO</name>
<organism evidence="3">
    <name type="scientific">Pyrodinium bahamense</name>
    <dbReference type="NCBI Taxonomy" id="73915"/>
    <lineage>
        <taxon>Eukaryota</taxon>
        <taxon>Sar</taxon>
        <taxon>Alveolata</taxon>
        <taxon>Dinophyceae</taxon>
        <taxon>Gonyaulacales</taxon>
        <taxon>Pyrocystaceae</taxon>
        <taxon>Pyrodinium</taxon>
    </lineage>
</organism>
<accession>A0A7S0B9Y0</accession>
<feature type="region of interest" description="Disordered" evidence="2">
    <location>
        <begin position="196"/>
        <end position="216"/>
    </location>
</feature>
<protein>
    <recommendedName>
        <fullName evidence="4">MORN repeat-containing protein 5</fullName>
    </recommendedName>
</protein>
<evidence type="ECO:0000256" key="2">
    <source>
        <dbReference type="SAM" id="MobiDB-lite"/>
    </source>
</evidence>
<keyword evidence="1" id="KW-0677">Repeat</keyword>
<dbReference type="EMBL" id="HBEG01051653">
    <property type="protein sequence ID" value="CAD8387719.1"/>
    <property type="molecule type" value="Transcribed_RNA"/>
</dbReference>
<dbReference type="Gene3D" id="2.20.110.10">
    <property type="entry name" value="Histone H3 K4-specific methyltransferase SET7/9 N-terminal domain"/>
    <property type="match status" value="3"/>
</dbReference>
<reference evidence="3" key="1">
    <citation type="submission" date="2021-01" db="EMBL/GenBank/DDBJ databases">
        <authorList>
            <person name="Corre E."/>
            <person name="Pelletier E."/>
            <person name="Niang G."/>
            <person name="Scheremetjew M."/>
            <person name="Finn R."/>
            <person name="Kale V."/>
            <person name="Holt S."/>
            <person name="Cochrane G."/>
            <person name="Meng A."/>
            <person name="Brown T."/>
            <person name="Cohen L."/>
        </authorList>
    </citation>
    <scope>NUCLEOTIDE SEQUENCE</scope>
    <source>
        <strain evidence="3">Pbaha01</strain>
    </source>
</reference>
<evidence type="ECO:0000256" key="1">
    <source>
        <dbReference type="ARBA" id="ARBA00022737"/>
    </source>
</evidence>
<dbReference type="AlphaFoldDB" id="A0A7S0B9Y0"/>
<dbReference type="SMART" id="SM00698">
    <property type="entry name" value="MORN"/>
    <property type="match status" value="5"/>
</dbReference>